<sequence length="158" mass="17708">DGYSGFQLQEALEAKHVYAELADANQVLLVLPLLKQGHNYPFAEIRVRIKDAVTLLLSISKVEIMTASQTAYNFVAITEPAYTFDEIEKSEKEWLPYMRTMGRISASMIIPYPPGIPLLVPGEKITVAKLSQLEELLASGATFQGNHRLEEKMIEIIK</sequence>
<name>A0A2M9Q8F5_9BACI</name>
<dbReference type="Pfam" id="PF03711">
    <property type="entry name" value="OKR_DC_1_C"/>
    <property type="match status" value="1"/>
</dbReference>
<dbReference type="PANTHER" id="PTHR43277:SF3">
    <property type="entry name" value="DECARBOXYLASE, PUTATIVE-RELATED"/>
    <property type="match status" value="1"/>
</dbReference>
<keyword evidence="2" id="KW-0663">Pyridoxal phosphate</keyword>
<dbReference type="Proteomes" id="UP000232101">
    <property type="component" value="Unassembled WGS sequence"/>
</dbReference>
<dbReference type="Gene3D" id="3.90.100.10">
    <property type="entry name" value="Orn/Lys/Arg decarboxylase, C-terminal domain"/>
    <property type="match status" value="1"/>
</dbReference>
<evidence type="ECO:0000313" key="5">
    <source>
        <dbReference type="Proteomes" id="UP000232101"/>
    </source>
</evidence>
<evidence type="ECO:0000313" key="4">
    <source>
        <dbReference type="EMBL" id="PJO44361.1"/>
    </source>
</evidence>
<dbReference type="InterPro" id="IPR036633">
    <property type="entry name" value="Prn/Lys/Arg_de-COase_C_sf"/>
</dbReference>
<organism evidence="4 5">
    <name type="scientific">Lysinibacillus xylanilyticus</name>
    <dbReference type="NCBI Taxonomy" id="582475"/>
    <lineage>
        <taxon>Bacteria</taxon>
        <taxon>Bacillati</taxon>
        <taxon>Bacillota</taxon>
        <taxon>Bacilli</taxon>
        <taxon>Bacillales</taxon>
        <taxon>Bacillaceae</taxon>
        <taxon>Lysinibacillus</taxon>
    </lineage>
</organism>
<dbReference type="GO" id="GO:0003824">
    <property type="term" value="F:catalytic activity"/>
    <property type="evidence" value="ECO:0007669"/>
    <property type="project" value="InterPro"/>
</dbReference>
<reference evidence="4 5" key="1">
    <citation type="submission" date="2017-11" db="EMBL/GenBank/DDBJ databases">
        <title>Bacterial isolate from king chilli rhizosphere.</title>
        <authorList>
            <person name="Takhelmayum P."/>
            <person name="Sarangthem I."/>
        </authorList>
    </citation>
    <scope>NUCLEOTIDE SEQUENCE [LARGE SCALE GENOMIC DNA]</scope>
    <source>
        <strain evidence="5">t26</strain>
    </source>
</reference>
<comment type="caution">
    <text evidence="4">The sequence shown here is derived from an EMBL/GenBank/DDBJ whole genome shotgun (WGS) entry which is preliminary data.</text>
</comment>
<proteinExistence type="predicted"/>
<dbReference type="Gene3D" id="3.90.1150.150">
    <property type="match status" value="1"/>
</dbReference>
<dbReference type="EMBL" id="PHQY01000389">
    <property type="protein sequence ID" value="PJO44361.1"/>
    <property type="molecule type" value="Genomic_DNA"/>
</dbReference>
<protein>
    <submittedName>
        <fullName evidence="4">Lysine decarboxylase</fullName>
    </submittedName>
</protein>
<dbReference type="AlphaFoldDB" id="A0A2M9Q8F5"/>
<feature type="domain" description="Orn/Lys/Arg decarboxylase C-terminal" evidence="3">
    <location>
        <begin position="58"/>
        <end position="133"/>
    </location>
</feature>
<gene>
    <name evidence="4" type="ORF">CWD94_07275</name>
</gene>
<feature type="non-terminal residue" evidence="4">
    <location>
        <position position="1"/>
    </location>
</feature>
<evidence type="ECO:0000256" key="2">
    <source>
        <dbReference type="ARBA" id="ARBA00022898"/>
    </source>
</evidence>
<accession>A0A2M9Q8F5</accession>
<dbReference type="InterPro" id="IPR008286">
    <property type="entry name" value="Prn/Lys/Arg_de-COase_C"/>
</dbReference>
<comment type="cofactor">
    <cofactor evidence="1">
        <name>pyridoxal 5'-phosphate</name>
        <dbReference type="ChEBI" id="CHEBI:597326"/>
    </cofactor>
</comment>
<dbReference type="InterPro" id="IPR052357">
    <property type="entry name" value="Orn_Lys_Arg_decarboxylase-I"/>
</dbReference>
<evidence type="ECO:0000259" key="3">
    <source>
        <dbReference type="Pfam" id="PF03711"/>
    </source>
</evidence>
<dbReference type="PANTHER" id="PTHR43277">
    <property type="entry name" value="ARGININE DECARBOXYLASE"/>
    <property type="match status" value="1"/>
</dbReference>
<dbReference type="SUPFAM" id="SSF55904">
    <property type="entry name" value="Ornithine decarboxylase C-terminal domain"/>
    <property type="match status" value="1"/>
</dbReference>
<evidence type="ECO:0000256" key="1">
    <source>
        <dbReference type="ARBA" id="ARBA00001933"/>
    </source>
</evidence>